<dbReference type="EMBL" id="CP039922">
    <property type="protein sequence ID" value="QCL92898.1"/>
    <property type="molecule type" value="Genomic_DNA"/>
</dbReference>
<name>A0A4D7YE34_AGRTU</name>
<dbReference type="AlphaFoldDB" id="A0A4D7YE34"/>
<gene>
    <name evidence="1" type="ORF">CFBP7129_00830</name>
</gene>
<accession>A0A4D7YE34</accession>
<dbReference type="Proteomes" id="UP000298649">
    <property type="component" value="Chromosome circular"/>
</dbReference>
<evidence type="ECO:0000313" key="2">
    <source>
        <dbReference type="Proteomes" id="UP000298649"/>
    </source>
</evidence>
<proteinExistence type="predicted"/>
<dbReference type="RefSeq" id="WP_137002871.1">
    <property type="nucleotide sequence ID" value="NZ_CP039922.1"/>
</dbReference>
<reference evidence="1 2" key="1">
    <citation type="submission" date="2019-04" db="EMBL/GenBank/DDBJ databases">
        <title>Complete genome sequence of Agrobacterium tumefaciens CFBP7129.</title>
        <authorList>
            <person name="Haryono M."/>
            <person name="Lin Y.-C."/>
            <person name="Lai E.-M."/>
            <person name="Kuo C.-H."/>
        </authorList>
    </citation>
    <scope>NUCLEOTIDE SEQUENCE [LARGE SCALE GENOMIC DNA]</scope>
    <source>
        <strain evidence="1 2">CFBP7129</strain>
    </source>
</reference>
<organism evidence="1 2">
    <name type="scientific">Agrobacterium tumefaciens</name>
    <dbReference type="NCBI Taxonomy" id="358"/>
    <lineage>
        <taxon>Bacteria</taxon>
        <taxon>Pseudomonadati</taxon>
        <taxon>Pseudomonadota</taxon>
        <taxon>Alphaproteobacteria</taxon>
        <taxon>Hyphomicrobiales</taxon>
        <taxon>Rhizobiaceae</taxon>
        <taxon>Rhizobium/Agrobacterium group</taxon>
        <taxon>Agrobacterium</taxon>
        <taxon>Agrobacterium tumefaciens complex</taxon>
    </lineage>
</organism>
<sequence length="186" mass="20983">MKKSDTFTVPSLAEADAVYGDLERKRAELISQQSTLRVELRAIEKELGAEKAASYSASVAALLGEGDGSDLTQQKRARAIDVKKLLADLDAAISIIDRRMADQQPKANTAAVEACRAEYGKHVKRMVESFRALQLARENYENFREDMEREDLRWTRLGPMSPTFLGDYRDGHVQRFIREAKELGYV</sequence>
<evidence type="ECO:0000313" key="1">
    <source>
        <dbReference type="EMBL" id="QCL92898.1"/>
    </source>
</evidence>
<protein>
    <submittedName>
        <fullName evidence="1">Uncharacterized protein</fullName>
    </submittedName>
</protein>